<name>A0ABQ4PYX9_9BURK</name>
<dbReference type="Proteomes" id="UP000887222">
    <property type="component" value="Unassembled WGS sequence"/>
</dbReference>
<dbReference type="InterPro" id="IPR025991">
    <property type="entry name" value="Chemoreceptor_zinc-bind_dom"/>
</dbReference>
<protein>
    <recommendedName>
        <fullName evidence="1">Chemoreceptor zinc-binding domain-containing protein</fullName>
    </recommendedName>
</protein>
<evidence type="ECO:0000313" key="3">
    <source>
        <dbReference type="Proteomes" id="UP000887222"/>
    </source>
</evidence>
<accession>A0ABQ4PYX9</accession>
<gene>
    <name evidence="2" type="ORF">NCCP691_00780</name>
</gene>
<dbReference type="RefSeq" id="WP_220806254.1">
    <property type="nucleotide sequence ID" value="NZ_BPMK01000001.1"/>
</dbReference>
<reference evidence="2 3" key="1">
    <citation type="journal article" date="2022" name="Int. J. Syst. Evol. Microbiol.">
        <title>Noviherbaspirillum aridicola sp. nov., isolated from an arid soil in Pakistan.</title>
        <authorList>
            <person name="Khan I.U."/>
            <person name="Saqib M."/>
            <person name="Amin A."/>
            <person name="Hussain F."/>
            <person name="Li L."/>
            <person name="Liu Y.H."/>
            <person name="Fang B.Z."/>
            <person name="Ahmed I."/>
            <person name="Li W.J."/>
        </authorList>
    </citation>
    <scope>NUCLEOTIDE SEQUENCE [LARGE SCALE GENOMIC DNA]</scope>
    <source>
        <strain evidence="2 3">NCCP-691</strain>
    </source>
</reference>
<proteinExistence type="predicted"/>
<evidence type="ECO:0000259" key="1">
    <source>
        <dbReference type="Pfam" id="PF13682"/>
    </source>
</evidence>
<feature type="domain" description="Chemoreceptor zinc-binding" evidence="1">
    <location>
        <begin position="14"/>
        <end position="76"/>
    </location>
</feature>
<comment type="caution">
    <text evidence="2">The sequence shown here is derived from an EMBL/GenBank/DDBJ whole genome shotgun (WGS) entry which is preliminary data.</text>
</comment>
<dbReference type="EMBL" id="BPMK01000001">
    <property type="protein sequence ID" value="GIZ50064.1"/>
    <property type="molecule type" value="Genomic_DNA"/>
</dbReference>
<organism evidence="2 3">
    <name type="scientific">Noviherbaspirillum aridicola</name>
    <dbReference type="NCBI Taxonomy" id="2849687"/>
    <lineage>
        <taxon>Bacteria</taxon>
        <taxon>Pseudomonadati</taxon>
        <taxon>Pseudomonadota</taxon>
        <taxon>Betaproteobacteria</taxon>
        <taxon>Burkholderiales</taxon>
        <taxon>Oxalobacteraceae</taxon>
        <taxon>Noviherbaspirillum</taxon>
    </lineage>
</organism>
<dbReference type="Pfam" id="PF13682">
    <property type="entry name" value="CZB"/>
    <property type="match status" value="1"/>
</dbReference>
<evidence type="ECO:0000313" key="2">
    <source>
        <dbReference type="EMBL" id="GIZ50064.1"/>
    </source>
</evidence>
<dbReference type="Gene3D" id="1.20.120.30">
    <property type="entry name" value="Aspartate receptor, ligand-binding domain"/>
    <property type="match status" value="1"/>
</dbReference>
<keyword evidence="3" id="KW-1185">Reference proteome</keyword>
<sequence>MNLEESLAKEAEIKQRLLAAIDNGHQLDPKAAGKVDGCMLGNWLHGEGEQKFRFVKSFGPCVAAHDALHAEVEKVVRQINLGEYDQAKAMIANGGSCTRAFVGMVAAVRQLKAELKL</sequence>